<feature type="transmembrane region" description="Helical" evidence="2">
    <location>
        <begin position="393"/>
        <end position="415"/>
    </location>
</feature>
<accession>A0ABM1A7X3</accession>
<dbReference type="GeneID" id="101846160"/>
<organism evidence="3 4">
    <name type="scientific">Aplysia californica</name>
    <name type="common">California sea hare</name>
    <dbReference type="NCBI Taxonomy" id="6500"/>
    <lineage>
        <taxon>Eukaryota</taxon>
        <taxon>Metazoa</taxon>
        <taxon>Spiralia</taxon>
        <taxon>Lophotrochozoa</taxon>
        <taxon>Mollusca</taxon>
        <taxon>Gastropoda</taxon>
        <taxon>Heterobranchia</taxon>
        <taxon>Euthyneura</taxon>
        <taxon>Tectipleura</taxon>
        <taxon>Aplysiida</taxon>
        <taxon>Aplysioidea</taxon>
        <taxon>Aplysiidae</taxon>
        <taxon>Aplysia</taxon>
    </lineage>
</organism>
<dbReference type="Proteomes" id="UP000694888">
    <property type="component" value="Unplaced"/>
</dbReference>
<evidence type="ECO:0000313" key="3">
    <source>
        <dbReference type="Proteomes" id="UP000694888"/>
    </source>
</evidence>
<keyword evidence="2" id="KW-0472">Membrane</keyword>
<dbReference type="RefSeq" id="XP_012942549.2">
    <property type="nucleotide sequence ID" value="XM_013087095.2"/>
</dbReference>
<keyword evidence="2" id="KW-1133">Transmembrane helix</keyword>
<reference evidence="4" key="1">
    <citation type="submission" date="2025-08" db="UniProtKB">
        <authorList>
            <consortium name="RefSeq"/>
        </authorList>
    </citation>
    <scope>IDENTIFICATION</scope>
</reference>
<feature type="transmembrane region" description="Helical" evidence="2">
    <location>
        <begin position="359"/>
        <end position="381"/>
    </location>
</feature>
<gene>
    <name evidence="4" type="primary">LOC101846160</name>
</gene>
<keyword evidence="2" id="KW-0812">Transmembrane</keyword>
<feature type="transmembrane region" description="Helical" evidence="2">
    <location>
        <begin position="320"/>
        <end position="339"/>
    </location>
</feature>
<evidence type="ECO:0000256" key="2">
    <source>
        <dbReference type="SAM" id="Phobius"/>
    </source>
</evidence>
<name>A0ABM1A7X3_APLCA</name>
<sequence length="432" mass="47796">MNRLPVTAIDSDDSASDWDSTVAEAPPQSPQASAPVVETEGEYATVTPRPRTSLQGPAAGVASSKGVINGQLTAPSPRRDTSESSAVSDVPSPPPHMTSFQNSLNDYSVVADPAPEIPSRRYTTKGMLYTVPETEGYPTPQPPVAVNWDDSDAEEQVLKELQQNLERDRQRQQAGGERKITLSEASLSNGNENRGYSPSPTVTRAGETTLERWTRTKDGGKREKSPESLHKPDRRSDVVSKSAVELDIGYLRSPGVGGEGGRGQTVFLQDSTGKKCVFFFEEGSLHFLKVEDDEVNAYLPDKVDKLDKVFRRIWREGFSVLRIFTSFFVLMVLELVLYLMKHVLRPLVVDVLGTVGDHFLKPLFTVTFNAIIQPVAAFHWNIFSALYHAFGPFVKFLGAILSLVAIPLRAFRLFVFNWHNPPSRHKGEVDIV</sequence>
<feature type="region of interest" description="Disordered" evidence="1">
    <location>
        <begin position="165"/>
        <end position="240"/>
    </location>
</feature>
<feature type="compositionally biased region" description="Basic and acidic residues" evidence="1">
    <location>
        <begin position="209"/>
        <end position="238"/>
    </location>
</feature>
<evidence type="ECO:0000313" key="4">
    <source>
        <dbReference type="RefSeq" id="XP_012942549.2"/>
    </source>
</evidence>
<feature type="compositionally biased region" description="Low complexity" evidence="1">
    <location>
        <begin position="17"/>
        <end position="35"/>
    </location>
</feature>
<feature type="compositionally biased region" description="Basic and acidic residues" evidence="1">
    <location>
        <begin position="165"/>
        <end position="181"/>
    </location>
</feature>
<proteinExistence type="predicted"/>
<protein>
    <submittedName>
        <fullName evidence="4">Uncharacterized protein LOC101846160</fullName>
    </submittedName>
</protein>
<evidence type="ECO:0000256" key="1">
    <source>
        <dbReference type="SAM" id="MobiDB-lite"/>
    </source>
</evidence>
<feature type="region of interest" description="Disordered" evidence="1">
    <location>
        <begin position="1"/>
        <end position="103"/>
    </location>
</feature>
<keyword evidence="3" id="KW-1185">Reference proteome</keyword>
<feature type="compositionally biased region" description="Polar residues" evidence="1">
    <location>
        <begin position="183"/>
        <end position="202"/>
    </location>
</feature>